<sequence>MERARALPRSERRGLHERNEARHTHRHRASRCRGSGLLDPGQVRRIAMAGATICEHPLRGVDRRGAAGVVGTVWPGPVRAPQGPAELRAVCSTRAVLCGIRLRGVGLRPLRFPTPPR</sequence>
<gene>
    <name evidence="2" type="ORF">NDU88_005915</name>
</gene>
<comment type="caution">
    <text evidence="2">The sequence shown here is derived from an EMBL/GenBank/DDBJ whole genome shotgun (WGS) entry which is preliminary data.</text>
</comment>
<reference evidence="2" key="1">
    <citation type="journal article" date="2022" name="bioRxiv">
        <title>Sequencing and chromosome-scale assembly of the giantPleurodeles waltlgenome.</title>
        <authorList>
            <person name="Brown T."/>
            <person name="Elewa A."/>
            <person name="Iarovenko S."/>
            <person name="Subramanian E."/>
            <person name="Araus A.J."/>
            <person name="Petzold A."/>
            <person name="Susuki M."/>
            <person name="Suzuki K.-i.T."/>
            <person name="Hayashi T."/>
            <person name="Toyoda A."/>
            <person name="Oliveira C."/>
            <person name="Osipova E."/>
            <person name="Leigh N.D."/>
            <person name="Simon A."/>
            <person name="Yun M.H."/>
        </authorList>
    </citation>
    <scope>NUCLEOTIDE SEQUENCE</scope>
    <source>
        <strain evidence="2">20211129_DDA</strain>
        <tissue evidence="2">Liver</tissue>
    </source>
</reference>
<dbReference type="AlphaFoldDB" id="A0AAV7NWM6"/>
<name>A0AAV7NWM6_PLEWA</name>
<feature type="region of interest" description="Disordered" evidence="1">
    <location>
        <begin position="1"/>
        <end position="36"/>
    </location>
</feature>
<organism evidence="2 3">
    <name type="scientific">Pleurodeles waltl</name>
    <name type="common">Iberian ribbed newt</name>
    <dbReference type="NCBI Taxonomy" id="8319"/>
    <lineage>
        <taxon>Eukaryota</taxon>
        <taxon>Metazoa</taxon>
        <taxon>Chordata</taxon>
        <taxon>Craniata</taxon>
        <taxon>Vertebrata</taxon>
        <taxon>Euteleostomi</taxon>
        <taxon>Amphibia</taxon>
        <taxon>Batrachia</taxon>
        <taxon>Caudata</taxon>
        <taxon>Salamandroidea</taxon>
        <taxon>Salamandridae</taxon>
        <taxon>Pleurodelinae</taxon>
        <taxon>Pleurodeles</taxon>
    </lineage>
</organism>
<evidence type="ECO:0000256" key="1">
    <source>
        <dbReference type="SAM" id="MobiDB-lite"/>
    </source>
</evidence>
<keyword evidence="3" id="KW-1185">Reference proteome</keyword>
<dbReference type="Proteomes" id="UP001066276">
    <property type="component" value="Chromosome 8"/>
</dbReference>
<feature type="compositionally biased region" description="Basic and acidic residues" evidence="1">
    <location>
        <begin position="1"/>
        <end position="22"/>
    </location>
</feature>
<protein>
    <submittedName>
        <fullName evidence="2">Uncharacterized protein</fullName>
    </submittedName>
</protein>
<evidence type="ECO:0000313" key="2">
    <source>
        <dbReference type="EMBL" id="KAJ1117718.1"/>
    </source>
</evidence>
<accession>A0AAV7NWM6</accession>
<evidence type="ECO:0000313" key="3">
    <source>
        <dbReference type="Proteomes" id="UP001066276"/>
    </source>
</evidence>
<dbReference type="EMBL" id="JANPWB010000012">
    <property type="protein sequence ID" value="KAJ1117718.1"/>
    <property type="molecule type" value="Genomic_DNA"/>
</dbReference>
<proteinExistence type="predicted"/>